<gene>
    <name evidence="2" type="ORF">EJ06DRAFT_148614</name>
</gene>
<organism evidence="2 3">
    <name type="scientific">Trichodelitschia bisporula</name>
    <dbReference type="NCBI Taxonomy" id="703511"/>
    <lineage>
        <taxon>Eukaryota</taxon>
        <taxon>Fungi</taxon>
        <taxon>Dikarya</taxon>
        <taxon>Ascomycota</taxon>
        <taxon>Pezizomycotina</taxon>
        <taxon>Dothideomycetes</taxon>
        <taxon>Dothideomycetes incertae sedis</taxon>
        <taxon>Phaeotrichales</taxon>
        <taxon>Phaeotrichaceae</taxon>
        <taxon>Trichodelitschia</taxon>
    </lineage>
</organism>
<proteinExistence type="predicted"/>
<feature type="region of interest" description="Disordered" evidence="1">
    <location>
        <begin position="35"/>
        <end position="150"/>
    </location>
</feature>
<reference evidence="2" key="1">
    <citation type="journal article" date="2020" name="Stud. Mycol.">
        <title>101 Dothideomycetes genomes: a test case for predicting lifestyles and emergence of pathogens.</title>
        <authorList>
            <person name="Haridas S."/>
            <person name="Albert R."/>
            <person name="Binder M."/>
            <person name="Bloem J."/>
            <person name="Labutti K."/>
            <person name="Salamov A."/>
            <person name="Andreopoulos B."/>
            <person name="Baker S."/>
            <person name="Barry K."/>
            <person name="Bills G."/>
            <person name="Bluhm B."/>
            <person name="Cannon C."/>
            <person name="Castanera R."/>
            <person name="Culley D."/>
            <person name="Daum C."/>
            <person name="Ezra D."/>
            <person name="Gonzalez J."/>
            <person name="Henrissat B."/>
            <person name="Kuo A."/>
            <person name="Liang C."/>
            <person name="Lipzen A."/>
            <person name="Lutzoni F."/>
            <person name="Magnuson J."/>
            <person name="Mondo S."/>
            <person name="Nolan M."/>
            <person name="Ohm R."/>
            <person name="Pangilinan J."/>
            <person name="Park H.-J."/>
            <person name="Ramirez L."/>
            <person name="Alfaro M."/>
            <person name="Sun H."/>
            <person name="Tritt A."/>
            <person name="Yoshinaga Y."/>
            <person name="Zwiers L.-H."/>
            <person name="Turgeon B."/>
            <person name="Goodwin S."/>
            <person name="Spatafora J."/>
            <person name="Crous P."/>
            <person name="Grigoriev I."/>
        </authorList>
    </citation>
    <scope>NUCLEOTIDE SEQUENCE</scope>
    <source>
        <strain evidence="2">CBS 262.69</strain>
    </source>
</reference>
<evidence type="ECO:0000313" key="2">
    <source>
        <dbReference type="EMBL" id="KAF2397418.1"/>
    </source>
</evidence>
<dbReference type="Proteomes" id="UP000799640">
    <property type="component" value="Unassembled WGS sequence"/>
</dbReference>
<name>A0A6G1HMX2_9PEZI</name>
<dbReference type="AlphaFoldDB" id="A0A6G1HMX2"/>
<sequence length="150" mass="16122">MHPDAIPWPRASVGVFLNLPSEAASSAASVQRAHCCSSQRGPGPKGATKGAMRGNRRIRIPKPSMESMEITKLRASPMQPDLRRTAGNSAKTPYTSAPTSPITIRQFPNSHPITPTQAPGRRRRTPPDGAHGDSASQARSWRGDQPAPRD</sequence>
<protein>
    <submittedName>
        <fullName evidence="2">Uncharacterized protein</fullName>
    </submittedName>
</protein>
<feature type="compositionally biased region" description="Polar residues" evidence="1">
    <location>
        <begin position="86"/>
        <end position="117"/>
    </location>
</feature>
<keyword evidence="3" id="KW-1185">Reference proteome</keyword>
<dbReference type="EMBL" id="ML996703">
    <property type="protein sequence ID" value="KAF2397418.1"/>
    <property type="molecule type" value="Genomic_DNA"/>
</dbReference>
<evidence type="ECO:0000313" key="3">
    <source>
        <dbReference type="Proteomes" id="UP000799640"/>
    </source>
</evidence>
<accession>A0A6G1HMX2</accession>
<evidence type="ECO:0000256" key="1">
    <source>
        <dbReference type="SAM" id="MobiDB-lite"/>
    </source>
</evidence>